<evidence type="ECO:0000313" key="2">
    <source>
        <dbReference type="Proteomes" id="UP001165143"/>
    </source>
</evidence>
<dbReference type="EMBL" id="BSRX01000031">
    <property type="protein sequence ID" value="GLW56804.1"/>
    <property type="molecule type" value="Genomic_DNA"/>
</dbReference>
<gene>
    <name evidence="1" type="ORF">Kpho01_48150</name>
</gene>
<protein>
    <submittedName>
        <fullName evidence="1">Uncharacterized protein</fullName>
    </submittedName>
</protein>
<organism evidence="1 2">
    <name type="scientific">Kitasatospora phosalacinea</name>
    <dbReference type="NCBI Taxonomy" id="2065"/>
    <lineage>
        <taxon>Bacteria</taxon>
        <taxon>Bacillati</taxon>
        <taxon>Actinomycetota</taxon>
        <taxon>Actinomycetes</taxon>
        <taxon>Kitasatosporales</taxon>
        <taxon>Streptomycetaceae</taxon>
        <taxon>Kitasatospora</taxon>
    </lineage>
</organism>
<accession>A0A9W6UQ71</accession>
<reference evidence="1" key="1">
    <citation type="submission" date="2023-02" db="EMBL/GenBank/DDBJ databases">
        <title>Kitasatospora phosalacinea NBRC 14362.</title>
        <authorList>
            <person name="Ichikawa N."/>
            <person name="Sato H."/>
            <person name="Tonouchi N."/>
        </authorList>
    </citation>
    <scope>NUCLEOTIDE SEQUENCE</scope>
    <source>
        <strain evidence="1">NBRC 14362</strain>
    </source>
</reference>
<evidence type="ECO:0000313" key="1">
    <source>
        <dbReference type="EMBL" id="GLW56804.1"/>
    </source>
</evidence>
<sequence length="53" mass="5939">MPLFSLACIVVLVLLVPIVFCAFAAVLHPDRDAARRAITVLDKLLRFLSFVRQ</sequence>
<name>A0A9W6UQ71_9ACTN</name>
<dbReference type="Proteomes" id="UP001165143">
    <property type="component" value="Unassembled WGS sequence"/>
</dbReference>
<dbReference type="AlphaFoldDB" id="A0A9W6UQ71"/>
<dbReference type="RefSeq" id="WP_158715078.1">
    <property type="nucleotide sequence ID" value="NZ_BSRX01000031.1"/>
</dbReference>
<proteinExistence type="predicted"/>
<comment type="caution">
    <text evidence="1">The sequence shown here is derived from an EMBL/GenBank/DDBJ whole genome shotgun (WGS) entry which is preliminary data.</text>
</comment>